<dbReference type="SMR" id="A0A0N7KSP2"/>
<dbReference type="GO" id="GO:0004867">
    <property type="term" value="F:serine-type endopeptidase inhibitor activity"/>
    <property type="evidence" value="ECO:0007669"/>
    <property type="project" value="UniProtKB-KW"/>
</dbReference>
<dbReference type="GO" id="GO:0005615">
    <property type="term" value="C:extracellular space"/>
    <property type="evidence" value="ECO:0000318"/>
    <property type="project" value="GO_Central"/>
</dbReference>
<dbReference type="InterPro" id="IPR042185">
    <property type="entry name" value="Serpin_sf_2"/>
</dbReference>
<evidence type="ECO:0000313" key="7">
    <source>
        <dbReference type="EMBL" id="BAT13370.1"/>
    </source>
</evidence>
<dbReference type="PANTHER" id="PTHR11461:SF209">
    <property type="entry name" value="SERPIN-Z8-RELATED"/>
    <property type="match status" value="1"/>
</dbReference>
<evidence type="ECO:0000256" key="1">
    <source>
        <dbReference type="ARBA" id="ARBA00009500"/>
    </source>
</evidence>
<reference evidence="7 8" key="3">
    <citation type="journal article" date="2013" name="Rice">
        <title>Improvement of the Oryza sativa Nipponbare reference genome using next generation sequence and optical map data.</title>
        <authorList>
            <person name="Kawahara Y."/>
            <person name="de la Bastide M."/>
            <person name="Hamilton J.P."/>
            <person name="Kanamori H."/>
            <person name="McCombie W.R."/>
            <person name="Ouyang S."/>
            <person name="Schwartz D.C."/>
            <person name="Tanaka T."/>
            <person name="Wu J."/>
            <person name="Zhou S."/>
            <person name="Childs K.L."/>
            <person name="Davidson R.M."/>
            <person name="Lin H."/>
            <person name="Quesada-Ocampo L."/>
            <person name="Vaillancourt B."/>
            <person name="Sakai H."/>
            <person name="Lee S.S."/>
            <person name="Kim J."/>
            <person name="Numa H."/>
            <person name="Itoh T."/>
            <person name="Buell C.R."/>
            <person name="Matsumoto T."/>
        </authorList>
    </citation>
    <scope>NUCLEOTIDE SEQUENCE [LARGE SCALE GENOMIC DNA]</scope>
    <source>
        <strain evidence="8">cv. Nipponbare</strain>
    </source>
</reference>
<dbReference type="FunCoup" id="A0A0N7KSP2">
    <property type="interactions" value="19"/>
</dbReference>
<dbReference type="AlphaFoldDB" id="A0A0N7KSP2"/>
<dbReference type="PANTHER" id="PTHR11461">
    <property type="entry name" value="SERINE PROTEASE INHIBITOR, SERPIN"/>
    <property type="match status" value="1"/>
</dbReference>
<evidence type="ECO:0000256" key="4">
    <source>
        <dbReference type="ARBA" id="ARBA00049586"/>
    </source>
</evidence>
<dbReference type="InterPro" id="IPR023796">
    <property type="entry name" value="Serpin_dom"/>
</dbReference>
<feature type="region of interest" description="Disordered" evidence="5">
    <location>
        <begin position="1"/>
        <end position="62"/>
    </location>
</feature>
<dbReference type="InterPro" id="IPR000215">
    <property type="entry name" value="Serpin_fam"/>
</dbReference>
<keyword evidence="3" id="KW-0722">Serine protease inhibitor</keyword>
<comment type="similarity">
    <text evidence="1">Belongs to the serpin family.</text>
</comment>
<feature type="domain" description="Serpin" evidence="6">
    <location>
        <begin position="122"/>
        <end position="233"/>
    </location>
</feature>
<reference evidence="8" key="1">
    <citation type="journal article" date="2005" name="Nature">
        <title>The map-based sequence of the rice genome.</title>
        <authorList>
            <consortium name="International rice genome sequencing project (IRGSP)"/>
            <person name="Matsumoto T."/>
            <person name="Wu J."/>
            <person name="Kanamori H."/>
            <person name="Katayose Y."/>
            <person name="Fujisawa M."/>
            <person name="Namiki N."/>
            <person name="Mizuno H."/>
            <person name="Yamamoto K."/>
            <person name="Antonio B.A."/>
            <person name="Baba T."/>
            <person name="Sakata K."/>
            <person name="Nagamura Y."/>
            <person name="Aoki H."/>
            <person name="Arikawa K."/>
            <person name="Arita K."/>
            <person name="Bito T."/>
            <person name="Chiden Y."/>
            <person name="Fujitsuka N."/>
            <person name="Fukunaka R."/>
            <person name="Hamada M."/>
            <person name="Harada C."/>
            <person name="Hayashi A."/>
            <person name="Hijishita S."/>
            <person name="Honda M."/>
            <person name="Hosokawa S."/>
            <person name="Ichikawa Y."/>
            <person name="Idonuma A."/>
            <person name="Iijima M."/>
            <person name="Ikeda M."/>
            <person name="Ikeno M."/>
            <person name="Ito K."/>
            <person name="Ito S."/>
            <person name="Ito T."/>
            <person name="Ito Y."/>
            <person name="Ito Y."/>
            <person name="Iwabuchi A."/>
            <person name="Kamiya K."/>
            <person name="Karasawa W."/>
            <person name="Kurita K."/>
            <person name="Katagiri S."/>
            <person name="Kikuta A."/>
            <person name="Kobayashi H."/>
            <person name="Kobayashi N."/>
            <person name="Machita K."/>
            <person name="Maehara T."/>
            <person name="Masukawa M."/>
            <person name="Mizubayashi T."/>
            <person name="Mukai Y."/>
            <person name="Nagasaki H."/>
            <person name="Nagata Y."/>
            <person name="Naito S."/>
            <person name="Nakashima M."/>
            <person name="Nakama Y."/>
            <person name="Nakamichi Y."/>
            <person name="Nakamura M."/>
            <person name="Meguro A."/>
            <person name="Negishi M."/>
            <person name="Ohta I."/>
            <person name="Ohta T."/>
            <person name="Okamoto M."/>
            <person name="Ono N."/>
            <person name="Saji S."/>
            <person name="Sakaguchi M."/>
            <person name="Sakai K."/>
            <person name="Shibata M."/>
            <person name="Shimokawa T."/>
            <person name="Song J."/>
            <person name="Takazaki Y."/>
            <person name="Terasawa K."/>
            <person name="Tsugane M."/>
            <person name="Tsuji K."/>
            <person name="Ueda S."/>
            <person name="Waki K."/>
            <person name="Yamagata H."/>
            <person name="Yamamoto M."/>
            <person name="Yamamoto S."/>
            <person name="Yamane H."/>
            <person name="Yoshiki S."/>
            <person name="Yoshihara R."/>
            <person name="Yukawa K."/>
            <person name="Zhong H."/>
            <person name="Yano M."/>
            <person name="Yuan Q."/>
            <person name="Ouyang S."/>
            <person name="Liu J."/>
            <person name="Jones K.M."/>
            <person name="Gansberger K."/>
            <person name="Moffat K."/>
            <person name="Hill J."/>
            <person name="Bera J."/>
            <person name="Fadrosh D."/>
            <person name="Jin S."/>
            <person name="Johri S."/>
            <person name="Kim M."/>
            <person name="Overton L."/>
            <person name="Reardon M."/>
            <person name="Tsitrin T."/>
            <person name="Vuong H."/>
            <person name="Weaver B."/>
            <person name="Ciecko A."/>
            <person name="Tallon L."/>
            <person name="Jackson J."/>
            <person name="Pai G."/>
            <person name="Aken S.V."/>
            <person name="Utterback T."/>
            <person name="Reidmuller S."/>
            <person name="Feldblyum T."/>
            <person name="Hsiao J."/>
            <person name="Zismann V."/>
            <person name="Iobst S."/>
            <person name="de Vazeille A.R."/>
            <person name="Buell C.R."/>
            <person name="Ying K."/>
            <person name="Li Y."/>
            <person name="Lu T."/>
            <person name="Huang Y."/>
            <person name="Zhao Q."/>
            <person name="Feng Q."/>
            <person name="Zhang L."/>
            <person name="Zhu J."/>
            <person name="Weng Q."/>
            <person name="Mu J."/>
            <person name="Lu Y."/>
            <person name="Fan D."/>
            <person name="Liu Y."/>
            <person name="Guan J."/>
            <person name="Zhang Y."/>
            <person name="Yu S."/>
            <person name="Liu X."/>
            <person name="Zhang Y."/>
            <person name="Hong G."/>
            <person name="Han B."/>
            <person name="Choisne N."/>
            <person name="Demange N."/>
            <person name="Orjeda G."/>
            <person name="Samain S."/>
            <person name="Cattolico L."/>
            <person name="Pelletier E."/>
            <person name="Couloux A."/>
            <person name="Segurens B."/>
            <person name="Wincker P."/>
            <person name="D'Hont A."/>
            <person name="Scarpelli C."/>
            <person name="Weissenbach J."/>
            <person name="Salanoubat M."/>
            <person name="Quetier F."/>
            <person name="Yu Y."/>
            <person name="Kim H.R."/>
            <person name="Rambo T."/>
            <person name="Currie J."/>
            <person name="Collura K."/>
            <person name="Luo M."/>
            <person name="Yang T."/>
            <person name="Ammiraju J.S.S."/>
            <person name="Engler F."/>
            <person name="Soderlund C."/>
            <person name="Wing R.A."/>
            <person name="Palmer L.E."/>
            <person name="de la Bastide M."/>
            <person name="Spiegel L."/>
            <person name="Nascimento L."/>
            <person name="Zutavern T."/>
            <person name="O'Shaughnessy A."/>
            <person name="Dike S."/>
            <person name="Dedhia N."/>
            <person name="Preston R."/>
            <person name="Balija V."/>
            <person name="McCombie W.R."/>
            <person name="Chow T."/>
            <person name="Chen H."/>
            <person name="Chung M."/>
            <person name="Chen C."/>
            <person name="Shaw J."/>
            <person name="Wu H."/>
            <person name="Hsiao K."/>
            <person name="Chao Y."/>
            <person name="Chu M."/>
            <person name="Cheng C."/>
            <person name="Hour A."/>
            <person name="Lee P."/>
            <person name="Lin S."/>
            <person name="Lin Y."/>
            <person name="Liou J."/>
            <person name="Liu S."/>
            <person name="Hsing Y."/>
            <person name="Raghuvanshi S."/>
            <person name="Mohanty A."/>
            <person name="Bharti A.K."/>
            <person name="Gaur A."/>
            <person name="Gupta V."/>
            <person name="Kumar D."/>
            <person name="Ravi V."/>
            <person name="Vij S."/>
            <person name="Kapur A."/>
            <person name="Khurana P."/>
            <person name="Khurana P."/>
            <person name="Khurana J.P."/>
            <person name="Tyagi A.K."/>
            <person name="Gaikwad K."/>
            <person name="Singh A."/>
            <person name="Dalal V."/>
            <person name="Srivastava S."/>
            <person name="Dixit A."/>
            <person name="Pal A.K."/>
            <person name="Ghazi I.A."/>
            <person name="Yadav M."/>
            <person name="Pandit A."/>
            <person name="Bhargava A."/>
            <person name="Sureshbabu K."/>
            <person name="Batra K."/>
            <person name="Sharma T.R."/>
            <person name="Mohapatra T."/>
            <person name="Singh N.K."/>
            <person name="Messing J."/>
            <person name="Nelson A.B."/>
            <person name="Fuks G."/>
            <person name="Kavchok S."/>
            <person name="Keizer G."/>
            <person name="Linton E."/>
            <person name="Llaca V."/>
            <person name="Song R."/>
            <person name="Tanyolac B."/>
            <person name="Young S."/>
            <person name="Ho-Il K."/>
            <person name="Hahn J.H."/>
            <person name="Sangsakoo G."/>
            <person name="Vanavichit A."/>
            <person name="de Mattos Luiz.A.T."/>
            <person name="Zimmer P.D."/>
            <person name="Malone G."/>
            <person name="Dellagostin O."/>
            <person name="de Oliveira A.C."/>
            <person name="Bevan M."/>
            <person name="Bancroft I."/>
            <person name="Minx P."/>
            <person name="Cordum H."/>
            <person name="Wilson R."/>
            <person name="Cheng Z."/>
            <person name="Jin W."/>
            <person name="Jiang J."/>
            <person name="Leong S.A."/>
            <person name="Iwama H."/>
            <person name="Gojobori T."/>
            <person name="Itoh T."/>
            <person name="Niimura Y."/>
            <person name="Fujii Y."/>
            <person name="Habara T."/>
            <person name="Sakai H."/>
            <person name="Sato Y."/>
            <person name="Wilson G."/>
            <person name="Kumar K."/>
            <person name="McCouch S."/>
            <person name="Juretic N."/>
            <person name="Hoen D."/>
            <person name="Wright S."/>
            <person name="Bruskiewich R."/>
            <person name="Bureau T."/>
            <person name="Miyao A."/>
            <person name="Hirochika H."/>
            <person name="Nishikawa T."/>
            <person name="Kadowaki K."/>
            <person name="Sugiura M."/>
            <person name="Burr B."/>
            <person name="Sasaki T."/>
        </authorList>
    </citation>
    <scope>NUCLEOTIDE SEQUENCE [LARGE SCALE GENOMIC DNA]</scope>
    <source>
        <strain evidence="8">cv. Nipponbare</strain>
    </source>
</reference>
<dbReference type="InterPro" id="IPR042178">
    <property type="entry name" value="Serpin_sf_1"/>
</dbReference>
<proteinExistence type="inferred from homology"/>
<protein>
    <submittedName>
        <fullName evidence="7">Os11g0239400 protein</fullName>
    </submittedName>
</protein>
<evidence type="ECO:0000256" key="5">
    <source>
        <dbReference type="SAM" id="MobiDB-lite"/>
    </source>
</evidence>
<dbReference type="InterPro" id="IPR036186">
    <property type="entry name" value="Serpin_sf"/>
</dbReference>
<gene>
    <name evidence="7" type="ordered locus">Os11g0239400</name>
    <name evidence="7" type="ORF">OSNPB_110239400</name>
</gene>
<dbReference type="Proteomes" id="UP000059680">
    <property type="component" value="Chromosome 11"/>
</dbReference>
<dbReference type="Gramene" id="Os11t0239400-00">
    <property type="protein sequence ID" value="Os11t0239400-00"/>
    <property type="gene ID" value="Os11g0239400"/>
</dbReference>
<feature type="non-terminal residue" evidence="7">
    <location>
        <position position="234"/>
    </location>
</feature>
<evidence type="ECO:0000256" key="2">
    <source>
        <dbReference type="ARBA" id="ARBA00022690"/>
    </source>
</evidence>
<dbReference type="STRING" id="39947.A0A0N7KSP2"/>
<organism evidence="7 8">
    <name type="scientific">Oryza sativa subsp. japonica</name>
    <name type="common">Rice</name>
    <dbReference type="NCBI Taxonomy" id="39947"/>
    <lineage>
        <taxon>Eukaryota</taxon>
        <taxon>Viridiplantae</taxon>
        <taxon>Streptophyta</taxon>
        <taxon>Embryophyta</taxon>
        <taxon>Tracheophyta</taxon>
        <taxon>Spermatophyta</taxon>
        <taxon>Magnoliopsida</taxon>
        <taxon>Liliopsida</taxon>
        <taxon>Poales</taxon>
        <taxon>Poaceae</taxon>
        <taxon>BOP clade</taxon>
        <taxon>Oryzoideae</taxon>
        <taxon>Oryzeae</taxon>
        <taxon>Oryzinae</taxon>
        <taxon>Oryza</taxon>
        <taxon>Oryza sativa</taxon>
    </lineage>
</organism>
<comment type="function">
    <text evidence="4">Probable serine protease inhibitor.</text>
</comment>
<evidence type="ECO:0000256" key="3">
    <source>
        <dbReference type="ARBA" id="ARBA00022900"/>
    </source>
</evidence>
<feature type="compositionally biased region" description="Basic residues" evidence="5">
    <location>
        <begin position="51"/>
        <end position="62"/>
    </location>
</feature>
<sequence>RRRQLRRHDGLRAPSGEASRRQRRRRQQQQKPRVLAGVPVRRAGAGGGRGTGHHPPRAPRAARRIVARRPRGVRLPRRGGRPRQRVVRVRRAARLLRLRRLARRDARAEAGLPRRRRRHGGTYKAVTRAANFRRQPKKSRKKINEWVSKATNKLIPEILPDGSVHRLTTLVLVNAIYFKGKWSDPFPRESTTTGKFHRLDGSSVNVRFMRSREDQYIGFYDGFNVLKLPYNGGL</sequence>
<dbReference type="eggNOG" id="KOG2392">
    <property type="taxonomic scope" value="Eukaryota"/>
</dbReference>
<evidence type="ECO:0000313" key="8">
    <source>
        <dbReference type="Proteomes" id="UP000059680"/>
    </source>
</evidence>
<evidence type="ECO:0000259" key="6">
    <source>
        <dbReference type="Pfam" id="PF00079"/>
    </source>
</evidence>
<dbReference type="SUPFAM" id="SSF56574">
    <property type="entry name" value="Serpins"/>
    <property type="match status" value="1"/>
</dbReference>
<accession>A0A0N7KSP2</accession>
<dbReference type="Gene3D" id="3.30.497.10">
    <property type="entry name" value="Antithrombin, subunit I, domain 2"/>
    <property type="match status" value="1"/>
</dbReference>
<dbReference type="EMBL" id="AP014967">
    <property type="protein sequence ID" value="BAT13370.1"/>
    <property type="molecule type" value="Genomic_DNA"/>
</dbReference>
<dbReference type="PaxDb" id="39947-A0A0N7KSP2"/>
<reference evidence="7 8" key="2">
    <citation type="journal article" date="2013" name="Plant Cell Physiol.">
        <title>Rice Annotation Project Database (RAP-DB): an integrative and interactive database for rice genomics.</title>
        <authorList>
            <person name="Sakai H."/>
            <person name="Lee S.S."/>
            <person name="Tanaka T."/>
            <person name="Numa H."/>
            <person name="Kim J."/>
            <person name="Kawahara Y."/>
            <person name="Wakimoto H."/>
            <person name="Yang C.C."/>
            <person name="Iwamoto M."/>
            <person name="Abe T."/>
            <person name="Yamada Y."/>
            <person name="Muto A."/>
            <person name="Inokuchi H."/>
            <person name="Ikemura T."/>
            <person name="Matsumoto T."/>
            <person name="Sasaki T."/>
            <person name="Itoh T."/>
        </authorList>
    </citation>
    <scope>NUCLEOTIDE SEQUENCE [LARGE SCALE GENOMIC DNA]</scope>
    <source>
        <strain evidence="8">cv. Nipponbare</strain>
    </source>
</reference>
<keyword evidence="8" id="KW-1185">Reference proteome</keyword>
<dbReference type="Pfam" id="PF00079">
    <property type="entry name" value="Serpin"/>
    <property type="match status" value="1"/>
</dbReference>
<name>A0A0N7KSP2_ORYSJ</name>
<dbReference type="Gene3D" id="2.30.39.10">
    <property type="entry name" value="Alpha-1-antitrypsin, domain 1"/>
    <property type="match status" value="1"/>
</dbReference>
<keyword evidence="2" id="KW-0646">Protease inhibitor</keyword>
<dbReference type="InParanoid" id="A0A0N7KSP2"/>